<keyword evidence="4" id="KW-0479">Metal-binding</keyword>
<dbReference type="GO" id="GO:0030246">
    <property type="term" value="F:carbohydrate binding"/>
    <property type="evidence" value="ECO:0007669"/>
    <property type="project" value="InterPro"/>
</dbReference>
<name>A0A284VJ99_9EURY</name>
<evidence type="ECO:0000256" key="1">
    <source>
        <dbReference type="ARBA" id="ARBA00004196"/>
    </source>
</evidence>
<dbReference type="EMBL" id="FZMP01000021">
    <property type="protein sequence ID" value="SNQ59375.1"/>
    <property type="molecule type" value="Genomic_DNA"/>
</dbReference>
<evidence type="ECO:0000313" key="11">
    <source>
        <dbReference type="Proteomes" id="UP000218615"/>
    </source>
</evidence>
<evidence type="ECO:0000256" key="2">
    <source>
        <dbReference type="ARBA" id="ARBA00022448"/>
    </source>
</evidence>
<dbReference type="Pfam" id="PF13620">
    <property type="entry name" value="CarboxypepD_reg"/>
    <property type="match status" value="1"/>
</dbReference>
<dbReference type="RefSeq" id="WP_096203762.1">
    <property type="nucleotide sequence ID" value="NZ_FZMP01000021.1"/>
</dbReference>
<keyword evidence="8" id="KW-1133">Transmembrane helix</keyword>
<dbReference type="SUPFAM" id="SSF49452">
    <property type="entry name" value="Starch-binding domain-like"/>
    <property type="match status" value="1"/>
</dbReference>
<sequence>MKVKINILQDEAGRINLRIIVLVSIILSGVVMAVLYFPPLPISAKESTSGDIAFVDSAGNALIGAIEISSAGTPGMYNENVNFVSWDNVPNASLYFNAFDTKNLSVNLRIAGDSPQSKVMIENYGVDKPVGMNVPVPGIPVKYVEVNATNVLFTEAGIYIRYTDKELGEQDEETLAVYFYDGMNLTWSELPASIDAANNTLSTTVNSFSVFAISTGDARVPDKIEIYDAKKIPVLSDIKTYDEARALKKAAKTTALSTGDIPDNGEFEVDALATKNVAVKLKLNKVNRGEVILDDFGKRNPVSVPLQGRVVKYVEIGARSVSYSSADITIRYDESELYGGNENDLTIYHWNGAAWDALPTIVDFTNKTLTATTTSLSPFGVATDVTYYLENNASSQSTGADGNTDYNASDTIIGTVPYKNLLKNDAMGVQENISYPVNAGQTYEVFRFYLPFNYSVDTRISANAAYKITWVTGASTTDTVNVSLIVYNPLNGEKTMVGSAQNTTTSGGTATAYTNTINNPQYTVPAGSRLVVQINTTITADGTSGLYFNDAASSYINVAETAIGATPYITAWHNNKTNDQSTSIGINTSEAVMFNATANQTITSWNWYKDNTLQSSTFDNFTTSWSTPGSYHIDLNATNDNGTSNAVTWFVTVQMLSVAYIPPSPVNITSTTGNFWINHTWQAGPGNVTDSYNVSVNGIWYNGTADTFRNTTTMPHGWANITVWAYNSSGAGSLSSVSISQNTRIQNNPPVQAAIGNKNVTAGSLLTFAVSASDLDNDTIAYGTNATKGTLDSATGNYSWQTSGGDAGAYAWYFNSSDNYDGIANETITITVNPQVYNLSGYVTNKSSNLPLSGATVQINTGMIAATNATGFYNFTGLPDGTYVINASLGGYVANSTVANINGSDVASANISLSLLGAPDITSWGNNKTNNPSTSISINRSEPVRFNATANQTITIWNWLKDNTNQDNNFNNFTTMWTTPGTYNVSVNATNSKGASNTVTWNIDVAGNLIVQGSLTDTVEKPLNASIRTTNPDDTLIDSTSGNSFNQEVPENGFIQFDANGTKRVSVKFKMIGDSMDSRVILDDYGRNNPVASALPGKAIKYVNISAVNVSFDIAKISIYYTNTELGSEDENTLVIYHWNNAAWEPLLTEIDEINNTLTATTTSLSPFAVSATGGMQTLRVTTNRYTVFAPYNTPTQTGYNEDNSSFTFAAGALVIDANGYPLASTNINYYIYSGGGVLKKSGTVTTNGNGIAFFSYNTFREFTTSTDTDFGLWTIKAERADNISINGIARVNINPLGRGGCSKDVCHHNPDDVNADSRIPLTSSPRSPYSDNFGISSTKSMAYAAHVYKAATHGVSSSSSCNNCHTGTDRDPASTGINSPWGVHKNMSCTDCHKNPTTWPITIPDCYSSACHPRNNNNLTSTSTLATIEGVVNASIYSTTNGSTVVPYTVHNGSQYGNTTGVPCWICHGPMHNITKPDPLPANTNNITEYTQCLFCHNAYQRHNSSVSCTVCHSQDIHAIKIFARNATYVKGKTNAARGNCTSCHQNSSFMSALLAQSRAGSYSGKMPQVQKPLNHSNDPGAGRKWNQTPGYWNSSDQLTWCKYCHGNTLHNNTALGRPSLFRGNNTVNSSISSSTSWCASCHWQGYVSGTRTYTDTVSTYNFPAEQLLVPPEITGNLTYGANQSKPDYYDHSNVSMDDASCKSCHGSLTRSTTITGFQHNVGVGALGGADCIACHDVGGSAGAGKLVNFSAMNDTDAIHKNLNSGVVTNLSNENKKCWACHGNGSEPNGHPSNYRTPYRCEDCHVPDAGQNLNFTPQSILNVTQHYLNGSNISTSNVISCYACHNRTEMMVGLNLDPDGTGSLYDGENGGSSSASHYGKKRDDMAGMDSTTYCNYCHNTSTNNATFYVNDFNNTIFNHSERPSTPLCTTCHNTGRLHDSALIKPLSDDAYCSTCHGIGGSASTNNKVTHKTLYCTECHANSSSVNSAGKDIHAIKYLTRSNAFTVSNSSAVDCVTCHQTSTVDSSLSGFNAFKIANPMHHSESASNGSIWGSYWTTPQASCIYCHNNTLHSSIPLGRILQWSPDYIMYGSIGSNFSCSDCHYSGDSNYTQMSNAFAGLSIPPEITNGTNWKGIFTNYSNHSSPYDDQSCSGCHGSLLGTGANMSEFLHKVKAGIIETGSGTNNASCISCHDMNSNSSNHWINNSDMNKGVHADLNRNATNSTYVSAENKKCWGCHDSNGSQPINDMGSRYKNPYKCYDCHNATGKPYANVSNALNVSEHFRGGLEIKAAADASDNSSSCIVCHDLAEMKVTYTESDIYNSNYSLASHYGSNRTFDARVRQGISTNCSYCHQNSSTVFITAMVNISSRSITNHSNYTSNPACTQCHNTGWIHNSTLTRTALTLPNSTFCLSCHGNNGTGGTNYTQAVTDYKEKHDKTLDCTECHLNTSKDIHPVKYLQPDASYSTNNYSAVDCISCHQNSTVYLNLSEIPPKIPNPMHHSDNASNGTRWNSTGYWVSNNPLTSCIYCHNDTRHRANALGRPDEWKGDNIVNSSITNQSNWCASCHWQGYLSGEKTYSFAVSAFLSAKLPVPPEITNGSYAPRDISGYYNHSIADHNDSTCKNCHGKSLSTNASMSEFTHSITTPSCTNCHYYYEYMENVNRTEKFVNQSMFETSTHGSLTCEDCHTKGHKNIGARKACEDCHALQQDPKNETERHNITSDPWNYSISGVSGSAVNLIDCTMCHDAGLYSNATSTYNYNEEKDCDYCHKYPDSTYP</sequence>
<evidence type="ECO:0000256" key="8">
    <source>
        <dbReference type="SAM" id="Phobius"/>
    </source>
</evidence>
<dbReference type="SMART" id="SM00089">
    <property type="entry name" value="PKD"/>
    <property type="match status" value="2"/>
</dbReference>
<keyword evidence="3" id="KW-0349">Heme</keyword>
<dbReference type="Pfam" id="PF14537">
    <property type="entry name" value="Cytochrom_c3_2"/>
    <property type="match status" value="1"/>
</dbReference>
<organism evidence="10 11">
    <name type="scientific">Candidatus Methanoperedens nitratireducens</name>
    <dbReference type="NCBI Taxonomy" id="1392998"/>
    <lineage>
        <taxon>Archaea</taxon>
        <taxon>Methanobacteriati</taxon>
        <taxon>Methanobacteriota</taxon>
        <taxon>Stenosarchaea group</taxon>
        <taxon>Methanomicrobia</taxon>
        <taxon>Methanosarcinales</taxon>
        <taxon>ANME-2 cluster</taxon>
        <taxon>Candidatus Methanoperedentaceae</taxon>
        <taxon>Candidatus Methanoperedens</taxon>
    </lineage>
</organism>
<proteinExistence type="predicted"/>
<keyword evidence="8" id="KW-0472">Membrane</keyword>
<dbReference type="InterPro" id="IPR012286">
    <property type="entry name" value="Tetrahaem_cytochrome"/>
</dbReference>
<feature type="domain" description="PKD" evidence="9">
    <location>
        <begin position="942"/>
        <end position="1005"/>
    </location>
</feature>
<keyword evidence="8" id="KW-0812">Transmembrane</keyword>
<dbReference type="PANTHER" id="PTHR35038">
    <property type="entry name" value="DISSIMILATORY SULFITE REDUCTASE SIRA"/>
    <property type="match status" value="1"/>
</dbReference>
<dbReference type="InterPro" id="IPR013783">
    <property type="entry name" value="Ig-like_fold"/>
</dbReference>
<evidence type="ECO:0000256" key="6">
    <source>
        <dbReference type="ARBA" id="ARBA00022982"/>
    </source>
</evidence>
<evidence type="ECO:0000256" key="3">
    <source>
        <dbReference type="ARBA" id="ARBA00022617"/>
    </source>
</evidence>
<dbReference type="GO" id="GO:0046872">
    <property type="term" value="F:metal ion binding"/>
    <property type="evidence" value="ECO:0007669"/>
    <property type="project" value="UniProtKB-KW"/>
</dbReference>
<dbReference type="Gene3D" id="2.60.40.1120">
    <property type="entry name" value="Carboxypeptidase-like, regulatory domain"/>
    <property type="match status" value="1"/>
</dbReference>
<dbReference type="InterPro" id="IPR000601">
    <property type="entry name" value="PKD_dom"/>
</dbReference>
<dbReference type="InterPro" id="IPR022409">
    <property type="entry name" value="PKD/Chitinase_dom"/>
</dbReference>
<evidence type="ECO:0000256" key="4">
    <source>
        <dbReference type="ARBA" id="ARBA00022723"/>
    </source>
</evidence>
<dbReference type="Gene3D" id="3.90.10.10">
    <property type="entry name" value="Cytochrome C3"/>
    <property type="match status" value="3"/>
</dbReference>
<gene>
    <name evidence="10" type="ORF">MNV_1170006</name>
</gene>
<dbReference type="InterPro" id="IPR035986">
    <property type="entry name" value="PKD_dom_sf"/>
</dbReference>
<dbReference type="PROSITE" id="PS50093">
    <property type="entry name" value="PKD"/>
    <property type="match status" value="2"/>
</dbReference>
<dbReference type="SUPFAM" id="SSF48695">
    <property type="entry name" value="Multiheme cytochromes"/>
    <property type="match status" value="5"/>
</dbReference>
<reference evidence="11" key="1">
    <citation type="submission" date="2017-06" db="EMBL/GenBank/DDBJ databases">
        <authorList>
            <person name="Cremers G."/>
        </authorList>
    </citation>
    <scope>NUCLEOTIDE SEQUENCE [LARGE SCALE GENOMIC DNA]</scope>
</reference>
<evidence type="ECO:0000256" key="7">
    <source>
        <dbReference type="ARBA" id="ARBA00023004"/>
    </source>
</evidence>
<dbReference type="InterPro" id="IPR036280">
    <property type="entry name" value="Multihaem_cyt_sf"/>
</dbReference>
<evidence type="ECO:0000256" key="5">
    <source>
        <dbReference type="ARBA" id="ARBA00022729"/>
    </source>
</evidence>
<evidence type="ECO:0000313" key="10">
    <source>
        <dbReference type="EMBL" id="SNQ59375.1"/>
    </source>
</evidence>
<keyword evidence="6" id="KW-0249">Electron transport</keyword>
<dbReference type="CDD" id="cd00146">
    <property type="entry name" value="PKD"/>
    <property type="match status" value="1"/>
</dbReference>
<dbReference type="SUPFAM" id="SSF49299">
    <property type="entry name" value="PKD domain"/>
    <property type="match status" value="2"/>
</dbReference>
<dbReference type="InterPro" id="IPR051829">
    <property type="entry name" value="Multiheme_Cytochr_ET"/>
</dbReference>
<keyword evidence="5" id="KW-0732">Signal</keyword>
<keyword evidence="7" id="KW-0408">Iron</keyword>
<dbReference type="InterPro" id="IPR013784">
    <property type="entry name" value="Carb-bd-like_fold"/>
</dbReference>
<protein>
    <recommendedName>
        <fullName evidence="9">PKD domain-containing protein</fullName>
    </recommendedName>
</protein>
<dbReference type="Gene3D" id="1.10.1130.10">
    <property type="entry name" value="Flavocytochrome C3, Chain A"/>
    <property type="match status" value="2"/>
</dbReference>
<dbReference type="Proteomes" id="UP000218615">
    <property type="component" value="Unassembled WGS sequence"/>
</dbReference>
<accession>A0A284VJ99</accession>
<comment type="subcellular location">
    <subcellularLocation>
        <location evidence="1">Cell envelope</location>
    </subcellularLocation>
</comment>
<evidence type="ECO:0000259" key="9">
    <source>
        <dbReference type="PROSITE" id="PS50093"/>
    </source>
</evidence>
<dbReference type="OrthoDB" id="137612at2157"/>
<dbReference type="Gene3D" id="2.60.40.10">
    <property type="entry name" value="Immunoglobulins"/>
    <property type="match status" value="2"/>
</dbReference>
<keyword evidence="2" id="KW-0813">Transport</keyword>
<feature type="transmembrane region" description="Helical" evidence="8">
    <location>
        <begin position="15"/>
        <end position="37"/>
    </location>
</feature>
<keyword evidence="11" id="KW-1185">Reference proteome</keyword>
<feature type="domain" description="PKD" evidence="9">
    <location>
        <begin position="590"/>
        <end position="660"/>
    </location>
</feature>